<name>A0A096BP89_9BACT</name>
<comment type="caution">
    <text evidence="2">The sequence shown here is derived from an EMBL/GenBank/DDBJ whole genome shotgun (WGS) entry which is preliminary data.</text>
</comment>
<feature type="coiled-coil region" evidence="1">
    <location>
        <begin position="4"/>
        <end position="34"/>
    </location>
</feature>
<accession>A0A096BP89</accession>
<protein>
    <submittedName>
        <fullName evidence="2">PcfJ-like protein</fullName>
    </submittedName>
</protein>
<organism evidence="2 3">
    <name type="scientific">Prevotella disiens DNF00882</name>
    <dbReference type="NCBI Taxonomy" id="1401075"/>
    <lineage>
        <taxon>Bacteria</taxon>
        <taxon>Pseudomonadati</taxon>
        <taxon>Bacteroidota</taxon>
        <taxon>Bacteroidia</taxon>
        <taxon>Bacteroidales</taxon>
        <taxon>Prevotellaceae</taxon>
        <taxon>Prevotella</taxon>
    </lineage>
</organism>
<evidence type="ECO:0000313" key="2">
    <source>
        <dbReference type="EMBL" id="KGF44477.1"/>
    </source>
</evidence>
<proteinExistence type="predicted"/>
<dbReference type="RefSeq" id="WP_036885289.1">
    <property type="nucleotide sequence ID" value="NZ_JRNR01000217.1"/>
</dbReference>
<gene>
    <name evidence="2" type="ORF">HMPREF0654_12620</name>
</gene>
<reference evidence="2 3" key="1">
    <citation type="submission" date="2014-07" db="EMBL/GenBank/DDBJ databases">
        <authorList>
            <person name="McCorrison J."/>
            <person name="Sanka R."/>
            <person name="Torralba M."/>
            <person name="Gillis M."/>
            <person name="Haft D.H."/>
            <person name="Methe B."/>
            <person name="Sutton G."/>
            <person name="Nelson K.E."/>
        </authorList>
    </citation>
    <scope>NUCLEOTIDE SEQUENCE [LARGE SCALE GENOMIC DNA]</scope>
    <source>
        <strain evidence="2 3">DNF00882</strain>
    </source>
</reference>
<evidence type="ECO:0000256" key="1">
    <source>
        <dbReference type="SAM" id="Coils"/>
    </source>
</evidence>
<sequence length="136" mass="15962">YQTKRRARQERENIIKKRKEAMEAEQAYKQLKAKFFGIEFTDGIIRIHILESVQEHLEEGTAMHHCVYDAHYYSKPQSLIFSATKDGERIETIEVSLETMKVVQSRGVCNKNTEYHEQILALMQKNMRMIAQRATA</sequence>
<dbReference type="Proteomes" id="UP000029538">
    <property type="component" value="Unassembled WGS sequence"/>
</dbReference>
<feature type="non-terminal residue" evidence="2">
    <location>
        <position position="1"/>
    </location>
</feature>
<evidence type="ECO:0000313" key="3">
    <source>
        <dbReference type="Proteomes" id="UP000029538"/>
    </source>
</evidence>
<keyword evidence="1" id="KW-0175">Coiled coil</keyword>
<dbReference type="Pfam" id="PF14284">
    <property type="entry name" value="PcfJ"/>
    <property type="match status" value="1"/>
</dbReference>
<dbReference type="InterPro" id="IPR025586">
    <property type="entry name" value="PcfJ"/>
</dbReference>
<dbReference type="AlphaFoldDB" id="A0A096BP89"/>
<dbReference type="EMBL" id="JRNR01000217">
    <property type="protein sequence ID" value="KGF44477.1"/>
    <property type="molecule type" value="Genomic_DNA"/>
</dbReference>